<evidence type="ECO:0000256" key="7">
    <source>
        <dbReference type="ARBA" id="ARBA00083222"/>
    </source>
</evidence>
<evidence type="ECO:0000256" key="5">
    <source>
        <dbReference type="ARBA" id="ARBA00073387"/>
    </source>
</evidence>
<sequence length="390" mass="44327">MQAESLNILLNQPVVIDNGSGTIKAGFAGEERPKSYLPAIVGRPKYSRVMAGAIEDDNFIGNKAQENRGLLKIRYPISHGIIDNWDDMELLWQSIYLNDLRISAEDHPVLLTEAPLNPRKNRERMAQTFFETFNSPAIYFSIQAVLSLYSSGKTTGLVVDSGDGVSHSVPVYEGFSLPNAIRRIDLAGRDITEQLQLLLRKNGVILQTSAEKEIVRIIKEKCCYISRDPRQEERDWLTMRNSNNSFGNAMEKYESFKLPDGKIIRVGTERFRSPEILFQPDLIGSEYLPIQDMILESINKIDLDLRNELYRNIVLSGGNTLIKGFGDRLLIELKNNTMKRTKIKIYAPPERKYSTWIGGSILGGLSTFKRMWVTYGEYQENPDLIHSKCL</sequence>
<dbReference type="PANTHER" id="PTHR11937">
    <property type="entry name" value="ACTIN"/>
    <property type="match status" value="1"/>
</dbReference>
<accession>A0A1D2VM19</accession>
<dbReference type="PROSITE" id="PS01132">
    <property type="entry name" value="ACTINS_ACT_LIKE"/>
    <property type="match status" value="1"/>
</dbReference>
<dbReference type="InParanoid" id="A0A1D2VM19"/>
<dbReference type="Gene3D" id="3.30.420.40">
    <property type="match status" value="2"/>
</dbReference>
<dbReference type="GeneID" id="30963960"/>
<dbReference type="Pfam" id="PF00022">
    <property type="entry name" value="Actin"/>
    <property type="match status" value="1"/>
</dbReference>
<reference evidence="9" key="1">
    <citation type="submission" date="2016-05" db="EMBL/GenBank/DDBJ databases">
        <title>Comparative genomics of biotechnologically important yeasts.</title>
        <authorList>
            <consortium name="DOE Joint Genome Institute"/>
            <person name="Riley R."/>
            <person name="Haridas S."/>
            <person name="Wolfe K.H."/>
            <person name="Lopes M.R."/>
            <person name="Hittinger C.T."/>
            <person name="Goker M."/>
            <person name="Salamov A."/>
            <person name="Wisecaver J."/>
            <person name="Long T.M."/>
            <person name="Aerts A.L."/>
            <person name="Barry K."/>
            <person name="Choi C."/>
            <person name="Clum A."/>
            <person name="Coughlan A.Y."/>
            <person name="Deshpande S."/>
            <person name="Douglass A.P."/>
            <person name="Hanson S.J."/>
            <person name="Klenk H.-P."/>
            <person name="Labutti K."/>
            <person name="Lapidus A."/>
            <person name="Lindquist E."/>
            <person name="Lipzen A."/>
            <person name="Meier-Kolthoff J.P."/>
            <person name="Ohm R.A."/>
            <person name="Otillar R.P."/>
            <person name="Pangilinan J."/>
            <person name="Peng Y."/>
            <person name="Rokas A."/>
            <person name="Rosa C.A."/>
            <person name="Scheuner C."/>
            <person name="Sibirny A.A."/>
            <person name="Slot J.C."/>
            <person name="Stielow J.B."/>
            <person name="Sun H."/>
            <person name="Kurtzman C.P."/>
            <person name="Blackwell M."/>
            <person name="Grigoriev I.V."/>
            <person name="Jeffries T.W."/>
        </authorList>
    </citation>
    <scope>NUCLEOTIDE SEQUENCE [LARGE SCALE GENOMIC DNA]</scope>
    <source>
        <strain evidence="9">DSM 1968</strain>
    </source>
</reference>
<keyword evidence="3" id="KW-0206">Cytoskeleton</keyword>
<dbReference type="FunFam" id="3.90.640.10:FF:000007">
    <property type="entry name" value="Actin like 7B"/>
    <property type="match status" value="1"/>
</dbReference>
<protein>
    <recommendedName>
        <fullName evidence="5">Centractin</fullName>
    </recommendedName>
    <alternativeName>
        <fullName evidence="6">Actin-like protein</fullName>
    </alternativeName>
    <alternativeName>
        <fullName evidence="7">Actin-related protein 1</fullName>
    </alternativeName>
</protein>
<dbReference type="InterPro" id="IPR043129">
    <property type="entry name" value="ATPase_NBD"/>
</dbReference>
<dbReference type="RefSeq" id="XP_020048902.1">
    <property type="nucleotide sequence ID" value="XM_020190324.1"/>
</dbReference>
<dbReference type="Proteomes" id="UP000095038">
    <property type="component" value="Unassembled WGS sequence"/>
</dbReference>
<dbReference type="InterPro" id="IPR004000">
    <property type="entry name" value="Actin"/>
</dbReference>
<evidence type="ECO:0000256" key="1">
    <source>
        <dbReference type="ARBA" id="ARBA00004245"/>
    </source>
</evidence>
<evidence type="ECO:0000313" key="9">
    <source>
        <dbReference type="Proteomes" id="UP000095038"/>
    </source>
</evidence>
<organism evidence="8 9">
    <name type="scientific">Ascoidea rubescens DSM 1968</name>
    <dbReference type="NCBI Taxonomy" id="1344418"/>
    <lineage>
        <taxon>Eukaryota</taxon>
        <taxon>Fungi</taxon>
        <taxon>Dikarya</taxon>
        <taxon>Ascomycota</taxon>
        <taxon>Saccharomycotina</taxon>
        <taxon>Saccharomycetes</taxon>
        <taxon>Ascoideaceae</taxon>
        <taxon>Ascoidea</taxon>
    </lineage>
</organism>
<dbReference type="InterPro" id="IPR020902">
    <property type="entry name" value="Actin/actin-like_CS"/>
</dbReference>
<dbReference type="STRING" id="1344418.A0A1D2VM19"/>
<dbReference type="OrthoDB" id="5132116at2759"/>
<dbReference type="SMART" id="SM00268">
    <property type="entry name" value="ACTIN"/>
    <property type="match status" value="1"/>
</dbReference>
<dbReference type="FunFam" id="3.30.420.40:FF:000018">
    <property type="entry name" value="Actin-like protein (Centractin)"/>
    <property type="match status" value="1"/>
</dbReference>
<name>A0A1D2VM19_9ASCO</name>
<dbReference type="CDD" id="cd10216">
    <property type="entry name" value="ASKHA_NBD_Arp1"/>
    <property type="match status" value="1"/>
</dbReference>
<keyword evidence="2" id="KW-0963">Cytoplasm</keyword>
<proteinExistence type="inferred from homology"/>
<dbReference type="EMBL" id="KV454477">
    <property type="protein sequence ID" value="ODV62595.1"/>
    <property type="molecule type" value="Genomic_DNA"/>
</dbReference>
<comment type="similarity">
    <text evidence="4">Belongs to the actin family. ARP1 subfamily.</text>
</comment>
<evidence type="ECO:0000313" key="8">
    <source>
        <dbReference type="EMBL" id="ODV62595.1"/>
    </source>
</evidence>
<evidence type="ECO:0000256" key="2">
    <source>
        <dbReference type="ARBA" id="ARBA00022490"/>
    </source>
</evidence>
<dbReference type="Gene3D" id="3.90.640.10">
    <property type="entry name" value="Actin, Chain A, domain 4"/>
    <property type="match status" value="1"/>
</dbReference>
<evidence type="ECO:0000256" key="4">
    <source>
        <dbReference type="ARBA" id="ARBA00038483"/>
    </source>
</evidence>
<evidence type="ECO:0000256" key="6">
    <source>
        <dbReference type="ARBA" id="ARBA00076361"/>
    </source>
</evidence>
<dbReference type="SUPFAM" id="SSF53067">
    <property type="entry name" value="Actin-like ATPase domain"/>
    <property type="match status" value="2"/>
</dbReference>
<keyword evidence="9" id="KW-1185">Reference proteome</keyword>
<dbReference type="PRINTS" id="PR00190">
    <property type="entry name" value="ACTIN"/>
</dbReference>
<evidence type="ECO:0000256" key="3">
    <source>
        <dbReference type="ARBA" id="ARBA00023212"/>
    </source>
</evidence>
<dbReference type="AlphaFoldDB" id="A0A1D2VM19"/>
<gene>
    <name evidence="8" type="ORF">ASCRUDRAFT_32043</name>
</gene>
<dbReference type="GO" id="GO:0005869">
    <property type="term" value="C:dynactin complex"/>
    <property type="evidence" value="ECO:0007669"/>
    <property type="project" value="UniProtKB-ARBA"/>
</dbReference>
<comment type="subcellular location">
    <subcellularLocation>
        <location evidence="1">Cytoplasm</location>
        <location evidence="1">Cytoskeleton</location>
    </subcellularLocation>
</comment>